<dbReference type="AlphaFoldDB" id="A0A9W9HZL3"/>
<dbReference type="PANTHER" id="PTHR43591">
    <property type="entry name" value="METHYLTRANSFERASE"/>
    <property type="match status" value="1"/>
</dbReference>
<dbReference type="EMBL" id="JAPQKN010000004">
    <property type="protein sequence ID" value="KAJ5160377.1"/>
    <property type="molecule type" value="Genomic_DNA"/>
</dbReference>
<dbReference type="Proteomes" id="UP001149163">
    <property type="component" value="Unassembled WGS sequence"/>
</dbReference>
<dbReference type="PANTHER" id="PTHR43591:SF50">
    <property type="entry name" value="METHYLTRANSFERASE DOMAIN-CONTAINING PROTEIN-RELATED"/>
    <property type="match status" value="1"/>
</dbReference>
<dbReference type="Pfam" id="PF13649">
    <property type="entry name" value="Methyltransf_25"/>
    <property type="match status" value="1"/>
</dbReference>
<proteinExistence type="predicted"/>
<dbReference type="OrthoDB" id="417697at2759"/>
<accession>A0A9W9HZL3</accession>
<keyword evidence="3" id="KW-1185">Reference proteome</keyword>
<name>A0A9W9HZL3_9EURO</name>
<evidence type="ECO:0000259" key="1">
    <source>
        <dbReference type="Pfam" id="PF13649"/>
    </source>
</evidence>
<dbReference type="RefSeq" id="XP_056541935.1">
    <property type="nucleotide sequence ID" value="XM_056689506.1"/>
</dbReference>
<dbReference type="InterPro" id="IPR029063">
    <property type="entry name" value="SAM-dependent_MTases_sf"/>
</dbReference>
<feature type="domain" description="Methyltransferase" evidence="1">
    <location>
        <begin position="4"/>
        <end position="99"/>
    </location>
</feature>
<dbReference type="CDD" id="cd02440">
    <property type="entry name" value="AdoMet_MTases"/>
    <property type="match status" value="1"/>
</dbReference>
<gene>
    <name evidence="2" type="ORF">N7482_007381</name>
</gene>
<comment type="caution">
    <text evidence="2">The sequence shown here is derived from an EMBL/GenBank/DDBJ whole genome shotgun (WGS) entry which is preliminary data.</text>
</comment>
<organism evidence="2 3">
    <name type="scientific">Penicillium canariense</name>
    <dbReference type="NCBI Taxonomy" id="189055"/>
    <lineage>
        <taxon>Eukaryota</taxon>
        <taxon>Fungi</taxon>
        <taxon>Dikarya</taxon>
        <taxon>Ascomycota</taxon>
        <taxon>Pezizomycotina</taxon>
        <taxon>Eurotiomycetes</taxon>
        <taxon>Eurotiomycetidae</taxon>
        <taxon>Eurotiales</taxon>
        <taxon>Aspergillaceae</taxon>
        <taxon>Penicillium</taxon>
    </lineage>
</organism>
<sequence length="239" mass="27013">MLAIADIATGTGIWLKDVSRELGTTATQCYYHGFDISPDQFPKNPGNIDFSVHDITKPFPEEHRNRYDLVHVRLLVAAIEESEYKVAISNIYAILKPGGFLQWEEVDEETYTSNDNPVIWEIRRCFELSYKAEGKCFQASAKVHDECIAAGFLDVERSVYSSDRDDSLRLDTERGLATLIETLYASLLLRSGQVDSEEAAIRQAEKLIKQHWQLCDNGNSPPLKLMRVVGQKQLRGSSL</sequence>
<dbReference type="SUPFAM" id="SSF53335">
    <property type="entry name" value="S-adenosyl-L-methionine-dependent methyltransferases"/>
    <property type="match status" value="1"/>
</dbReference>
<dbReference type="Gene3D" id="3.40.50.150">
    <property type="entry name" value="Vaccinia Virus protein VP39"/>
    <property type="match status" value="1"/>
</dbReference>
<reference evidence="2" key="1">
    <citation type="submission" date="2022-11" db="EMBL/GenBank/DDBJ databases">
        <authorList>
            <person name="Petersen C."/>
        </authorList>
    </citation>
    <scope>NUCLEOTIDE SEQUENCE</scope>
    <source>
        <strain evidence="2">IBT 26290</strain>
    </source>
</reference>
<dbReference type="GeneID" id="81428682"/>
<reference evidence="2" key="2">
    <citation type="journal article" date="2023" name="IMA Fungus">
        <title>Comparative genomic study of the Penicillium genus elucidates a diverse pangenome and 15 lateral gene transfer events.</title>
        <authorList>
            <person name="Petersen C."/>
            <person name="Sorensen T."/>
            <person name="Nielsen M.R."/>
            <person name="Sondergaard T.E."/>
            <person name="Sorensen J.L."/>
            <person name="Fitzpatrick D.A."/>
            <person name="Frisvad J.C."/>
            <person name="Nielsen K.L."/>
        </authorList>
    </citation>
    <scope>NUCLEOTIDE SEQUENCE</scope>
    <source>
        <strain evidence="2">IBT 26290</strain>
    </source>
</reference>
<protein>
    <recommendedName>
        <fullName evidence="1">Methyltransferase domain-containing protein</fullName>
    </recommendedName>
</protein>
<evidence type="ECO:0000313" key="2">
    <source>
        <dbReference type="EMBL" id="KAJ5160377.1"/>
    </source>
</evidence>
<dbReference type="InterPro" id="IPR041698">
    <property type="entry name" value="Methyltransf_25"/>
</dbReference>
<evidence type="ECO:0000313" key="3">
    <source>
        <dbReference type="Proteomes" id="UP001149163"/>
    </source>
</evidence>